<comment type="similarity">
    <text evidence="1">Belongs to the cutinase family.</text>
</comment>
<evidence type="ECO:0000313" key="7">
    <source>
        <dbReference type="EMBL" id="QMT01807.1"/>
    </source>
</evidence>
<dbReference type="SMART" id="SM01110">
    <property type="entry name" value="Cutinase"/>
    <property type="match status" value="1"/>
</dbReference>
<dbReference type="Gene3D" id="3.40.50.1820">
    <property type="entry name" value="alpha/beta hydrolase"/>
    <property type="match status" value="1"/>
</dbReference>
<keyword evidence="6" id="KW-1133">Transmembrane helix</keyword>
<dbReference type="PANTHER" id="PTHR33630">
    <property type="entry name" value="CUTINASE RV1984C-RELATED-RELATED"/>
    <property type="match status" value="1"/>
</dbReference>
<keyword evidence="3" id="KW-0378">Hydrolase</keyword>
<keyword evidence="6" id="KW-0472">Membrane</keyword>
<keyword evidence="8" id="KW-1185">Reference proteome</keyword>
<feature type="region of interest" description="Disordered" evidence="5">
    <location>
        <begin position="1"/>
        <end position="21"/>
    </location>
</feature>
<keyword evidence="6" id="KW-0812">Transmembrane</keyword>
<evidence type="ECO:0000256" key="5">
    <source>
        <dbReference type="SAM" id="MobiDB-lite"/>
    </source>
</evidence>
<dbReference type="PANTHER" id="PTHR33630:SF9">
    <property type="entry name" value="CUTINASE 4"/>
    <property type="match status" value="1"/>
</dbReference>
<dbReference type="SUPFAM" id="SSF53474">
    <property type="entry name" value="alpha/beta-Hydrolases"/>
    <property type="match status" value="1"/>
</dbReference>
<evidence type="ECO:0000313" key="8">
    <source>
        <dbReference type="Proteomes" id="UP000515663"/>
    </source>
</evidence>
<keyword evidence="2" id="KW-0719">Serine esterase</keyword>
<dbReference type="AlphaFoldDB" id="A0A7D7R2T1"/>
<feature type="compositionally biased region" description="Low complexity" evidence="5">
    <location>
        <begin position="1"/>
        <end position="13"/>
    </location>
</feature>
<evidence type="ECO:0000256" key="4">
    <source>
        <dbReference type="ARBA" id="ARBA00023157"/>
    </source>
</evidence>
<evidence type="ECO:0000256" key="3">
    <source>
        <dbReference type="ARBA" id="ARBA00022801"/>
    </source>
</evidence>
<reference evidence="8" key="1">
    <citation type="submission" date="2020-07" db="EMBL/GenBank/DDBJ databases">
        <title>novel species isolated from the respiratory tract of Marmot.</title>
        <authorList>
            <person name="Zhang G."/>
        </authorList>
    </citation>
    <scope>NUCLEOTIDE SEQUENCE [LARGE SCALE GENOMIC DNA]</scope>
    <source>
        <strain evidence="8">686</strain>
    </source>
</reference>
<protein>
    <submittedName>
        <fullName evidence="7">Cutinase family protein</fullName>
    </submittedName>
</protein>
<dbReference type="RefSeq" id="WP_188330764.1">
    <property type="nucleotide sequence ID" value="NZ_JACTOL010000011.1"/>
</dbReference>
<accession>A0A7D7R2T1</accession>
<evidence type="ECO:0000256" key="6">
    <source>
        <dbReference type="SAM" id="Phobius"/>
    </source>
</evidence>
<evidence type="ECO:0000256" key="1">
    <source>
        <dbReference type="ARBA" id="ARBA00007534"/>
    </source>
</evidence>
<proteinExistence type="inferred from homology"/>
<dbReference type="EMBL" id="CP059491">
    <property type="protein sequence ID" value="QMT01807.1"/>
    <property type="molecule type" value="Genomic_DNA"/>
</dbReference>
<feature type="region of interest" description="Disordered" evidence="5">
    <location>
        <begin position="60"/>
        <end position="81"/>
    </location>
</feature>
<dbReference type="Pfam" id="PF01083">
    <property type="entry name" value="Cutinase"/>
    <property type="match status" value="1"/>
</dbReference>
<evidence type="ECO:0000256" key="2">
    <source>
        <dbReference type="ARBA" id="ARBA00022487"/>
    </source>
</evidence>
<organism evidence="7 8">
    <name type="scientific">Gordonia jinghuaiqii</name>
    <dbReference type="NCBI Taxonomy" id="2758710"/>
    <lineage>
        <taxon>Bacteria</taxon>
        <taxon>Bacillati</taxon>
        <taxon>Actinomycetota</taxon>
        <taxon>Actinomycetes</taxon>
        <taxon>Mycobacteriales</taxon>
        <taxon>Gordoniaceae</taxon>
        <taxon>Gordonia</taxon>
    </lineage>
</organism>
<dbReference type="KEGG" id="gji:H1R19_00945"/>
<name>A0A7D7R2T1_9ACTN</name>
<dbReference type="InterPro" id="IPR029058">
    <property type="entry name" value="AB_hydrolase_fold"/>
</dbReference>
<gene>
    <name evidence="7" type="ORF">H1R19_00945</name>
</gene>
<dbReference type="GO" id="GO:0052689">
    <property type="term" value="F:carboxylic ester hydrolase activity"/>
    <property type="evidence" value="ECO:0007669"/>
    <property type="project" value="UniProtKB-KW"/>
</dbReference>
<dbReference type="InterPro" id="IPR000675">
    <property type="entry name" value="Cutinase/axe"/>
</dbReference>
<sequence length="344" mass="36401">MNARRSSPGPARRTPARARKSPSRRIGKFTLLLLALAVIAIVLIVVLVLVWLAPGPSPIGPGGPSSTPPSKERPEAQPADCPDVLTVVIPGTWESSADDDPYSPSSNPNSLMLRVSRALSNDFDSSRTEIYTVPYVAQFRNPTNLGDRQEDYNVSRTQGYKRAAGKIIATNKRCPLTGYVIMGFSQGAVIAGDLASNIGNGRGVLDEGDQDLVLGVGLIADGRRQSGEQNDIAPSPDGVGAEIALGGMGNLVPGISMTGPRNGGFGELRDRVQSICAPGDLICDSPTITNPLVGVSKLANAASNPIHAMYATTRYWENDGQSATQWMYDWAKGVIEGAPEPKHS</sequence>
<keyword evidence="4" id="KW-1015">Disulfide bond</keyword>
<dbReference type="Proteomes" id="UP000515663">
    <property type="component" value="Chromosome"/>
</dbReference>
<feature type="transmembrane region" description="Helical" evidence="6">
    <location>
        <begin position="29"/>
        <end position="52"/>
    </location>
</feature>